<proteinExistence type="predicted"/>
<evidence type="ECO:0000256" key="1">
    <source>
        <dbReference type="SAM" id="Phobius"/>
    </source>
</evidence>
<accession>A0A5E4MXZ9</accession>
<keyword evidence="1" id="KW-0812">Transmembrane</keyword>
<gene>
    <name evidence="2" type="ORF">CINCED_3A006555</name>
</gene>
<keyword evidence="1" id="KW-0472">Membrane</keyword>
<keyword evidence="3" id="KW-1185">Reference proteome</keyword>
<reference evidence="2 3" key="1">
    <citation type="submission" date="2019-08" db="EMBL/GenBank/DDBJ databases">
        <authorList>
            <person name="Alioto T."/>
            <person name="Alioto T."/>
            <person name="Gomez Garrido J."/>
        </authorList>
    </citation>
    <scope>NUCLEOTIDE SEQUENCE [LARGE SCALE GENOMIC DNA]</scope>
</reference>
<feature type="transmembrane region" description="Helical" evidence="1">
    <location>
        <begin position="111"/>
        <end position="127"/>
    </location>
</feature>
<sequence>MNGAQPSNIDYKLSAAAMGLMVCIIALPSIVLIAKLALGMSVIVLGFLAVKIVSRVISDIFKVNNTAAQGQASGDTSQNPTKQRQAISIAVGAVALLISGISLLAIAEAGMIAACSAAAVLALYEFAQKGELGKSMGENFNKKANMIHDLAVSSIESFISTSRGILVS</sequence>
<feature type="transmembrane region" description="Helical" evidence="1">
    <location>
        <begin position="15"/>
        <end position="48"/>
    </location>
</feature>
<name>A0A5E4MXZ9_9HEMI</name>
<dbReference type="EMBL" id="CABPRJ010001029">
    <property type="protein sequence ID" value="VVC34940.1"/>
    <property type="molecule type" value="Genomic_DNA"/>
</dbReference>
<evidence type="ECO:0000313" key="3">
    <source>
        <dbReference type="Proteomes" id="UP000325440"/>
    </source>
</evidence>
<protein>
    <submittedName>
        <fullName evidence="2">Uncharacterized protein</fullName>
    </submittedName>
</protein>
<organism evidence="2 3">
    <name type="scientific">Cinara cedri</name>
    <dbReference type="NCBI Taxonomy" id="506608"/>
    <lineage>
        <taxon>Eukaryota</taxon>
        <taxon>Metazoa</taxon>
        <taxon>Ecdysozoa</taxon>
        <taxon>Arthropoda</taxon>
        <taxon>Hexapoda</taxon>
        <taxon>Insecta</taxon>
        <taxon>Pterygota</taxon>
        <taxon>Neoptera</taxon>
        <taxon>Paraneoptera</taxon>
        <taxon>Hemiptera</taxon>
        <taxon>Sternorrhyncha</taxon>
        <taxon>Aphidomorpha</taxon>
        <taxon>Aphidoidea</taxon>
        <taxon>Aphididae</taxon>
        <taxon>Lachninae</taxon>
        <taxon>Cinara</taxon>
    </lineage>
</organism>
<dbReference type="AlphaFoldDB" id="A0A5E4MXZ9"/>
<keyword evidence="1" id="KW-1133">Transmembrane helix</keyword>
<feature type="transmembrane region" description="Helical" evidence="1">
    <location>
        <begin position="86"/>
        <end position="105"/>
    </location>
</feature>
<dbReference type="Proteomes" id="UP000325440">
    <property type="component" value="Unassembled WGS sequence"/>
</dbReference>
<evidence type="ECO:0000313" key="2">
    <source>
        <dbReference type="EMBL" id="VVC34940.1"/>
    </source>
</evidence>